<dbReference type="Pfam" id="PF20173">
    <property type="entry name" value="ZnF_RZ-type"/>
    <property type="match status" value="1"/>
</dbReference>
<proteinExistence type="predicted"/>
<evidence type="ECO:0000256" key="5">
    <source>
        <dbReference type="ARBA" id="ARBA00022833"/>
    </source>
</evidence>
<dbReference type="PANTHER" id="PTHR22605">
    <property type="entry name" value="RZ-TYPE DOMAIN-CONTAINING PROTEIN"/>
    <property type="match status" value="1"/>
</dbReference>
<evidence type="ECO:0000256" key="1">
    <source>
        <dbReference type="ARBA" id="ARBA00004496"/>
    </source>
</evidence>
<evidence type="ECO:0000259" key="7">
    <source>
        <dbReference type="PROSITE" id="PS51981"/>
    </source>
</evidence>
<dbReference type="AlphaFoldDB" id="A0A9N9EHZ2"/>
<dbReference type="InterPro" id="IPR046439">
    <property type="entry name" value="ZF_RZ_dom"/>
</dbReference>
<dbReference type="GO" id="GO:0016887">
    <property type="term" value="F:ATP hydrolysis activity"/>
    <property type="evidence" value="ECO:0007669"/>
    <property type="project" value="InterPro"/>
</dbReference>
<dbReference type="PROSITE" id="PS51981">
    <property type="entry name" value="ZF_RZ"/>
    <property type="match status" value="1"/>
</dbReference>
<accession>A0A9N9EHZ2</accession>
<evidence type="ECO:0000256" key="4">
    <source>
        <dbReference type="ARBA" id="ARBA00022771"/>
    </source>
</evidence>
<keyword evidence="3" id="KW-0479">Metal-binding</keyword>
<comment type="caution">
    <text evidence="8">The sequence shown here is derived from an EMBL/GenBank/DDBJ whole genome shotgun (WGS) entry which is preliminary data.</text>
</comment>
<dbReference type="InterPro" id="IPR031248">
    <property type="entry name" value="RNF213"/>
</dbReference>
<protein>
    <submittedName>
        <fullName evidence="8">16679_t:CDS:1</fullName>
    </submittedName>
</protein>
<dbReference type="GO" id="GO:0004842">
    <property type="term" value="F:ubiquitin-protein transferase activity"/>
    <property type="evidence" value="ECO:0007669"/>
    <property type="project" value="InterPro"/>
</dbReference>
<organism evidence="8 9">
    <name type="scientific">Acaulospora morrowiae</name>
    <dbReference type="NCBI Taxonomy" id="94023"/>
    <lineage>
        <taxon>Eukaryota</taxon>
        <taxon>Fungi</taxon>
        <taxon>Fungi incertae sedis</taxon>
        <taxon>Mucoromycota</taxon>
        <taxon>Glomeromycotina</taxon>
        <taxon>Glomeromycetes</taxon>
        <taxon>Diversisporales</taxon>
        <taxon>Acaulosporaceae</taxon>
        <taxon>Acaulospora</taxon>
    </lineage>
</organism>
<evidence type="ECO:0000313" key="8">
    <source>
        <dbReference type="EMBL" id="CAG8678002.1"/>
    </source>
</evidence>
<keyword evidence="2" id="KW-0963">Cytoplasm</keyword>
<evidence type="ECO:0000256" key="6">
    <source>
        <dbReference type="ARBA" id="ARBA00022859"/>
    </source>
</evidence>
<evidence type="ECO:0000256" key="2">
    <source>
        <dbReference type="ARBA" id="ARBA00022490"/>
    </source>
</evidence>
<dbReference type="GO" id="GO:0005737">
    <property type="term" value="C:cytoplasm"/>
    <property type="evidence" value="ECO:0007669"/>
    <property type="project" value="UniProtKB-SubCell"/>
</dbReference>
<dbReference type="GO" id="GO:0008270">
    <property type="term" value="F:zinc ion binding"/>
    <property type="evidence" value="ECO:0007669"/>
    <property type="project" value="UniProtKB-KW"/>
</dbReference>
<comment type="subcellular location">
    <subcellularLocation>
        <location evidence="1">Cytoplasm</location>
    </subcellularLocation>
</comment>
<reference evidence="8" key="1">
    <citation type="submission" date="2021-06" db="EMBL/GenBank/DDBJ databases">
        <authorList>
            <person name="Kallberg Y."/>
            <person name="Tangrot J."/>
            <person name="Rosling A."/>
        </authorList>
    </citation>
    <scope>NUCLEOTIDE SEQUENCE</scope>
    <source>
        <strain evidence="8">CL551</strain>
    </source>
</reference>
<feature type="domain" description="RZ-type" evidence="7">
    <location>
        <begin position="318"/>
        <end position="393"/>
    </location>
</feature>
<sequence>GMTKHLEKTTKHIENNRREILKELKNPSRQAKRILKKSEKEILNPTLPEITSREYFERLEHYYSIPSNNERSWNKHVASLLDCYTEFSRLMTDTTNPPYKRAYDAAVSCLFNKKSEVNMDVLIEDIHSSEMFLDDSTAAQTLRLQESLEEVGIITPKIDRRFYLDGFLEIVNIQKVLFYEVYSIIDGLTLEHKELKENWLKFSEFLIQSIKSHLELINKIASETRYTRHSVLALLELSEFECTVERFELKNLPSGSITLMKERIKDKCNDIIKCCSQVRDLLHEMDMNYFKQQCNDRIENVLKDVQEIYIAAERSSELTREEKLEIHRAMSGEFGDFSGTSHWYQCPNGHVYTVGECGRAMERSTCPECRATIGGENHQFAEGNERNAEFGHM</sequence>
<gene>
    <name evidence="8" type="ORF">AMORRO_LOCUS11120</name>
</gene>
<feature type="non-terminal residue" evidence="8">
    <location>
        <position position="1"/>
    </location>
</feature>
<name>A0A9N9EHZ2_9GLOM</name>
<dbReference type="Proteomes" id="UP000789342">
    <property type="component" value="Unassembled WGS sequence"/>
</dbReference>
<evidence type="ECO:0000256" key="3">
    <source>
        <dbReference type="ARBA" id="ARBA00022723"/>
    </source>
</evidence>
<dbReference type="PANTHER" id="PTHR22605:SF16">
    <property type="entry name" value="E3 UBIQUITIN-PROTEIN LIGASE RNF213"/>
    <property type="match status" value="1"/>
</dbReference>
<dbReference type="OrthoDB" id="2423195at2759"/>
<keyword evidence="9" id="KW-1185">Reference proteome</keyword>
<dbReference type="EMBL" id="CAJVPV010013459">
    <property type="protein sequence ID" value="CAG8678002.1"/>
    <property type="molecule type" value="Genomic_DNA"/>
</dbReference>
<evidence type="ECO:0000313" key="9">
    <source>
        <dbReference type="Proteomes" id="UP000789342"/>
    </source>
</evidence>
<keyword evidence="6" id="KW-0391">Immunity</keyword>
<dbReference type="GO" id="GO:0002376">
    <property type="term" value="P:immune system process"/>
    <property type="evidence" value="ECO:0007669"/>
    <property type="project" value="UniProtKB-KW"/>
</dbReference>
<keyword evidence="4" id="KW-0863">Zinc-finger</keyword>
<keyword evidence="5" id="KW-0862">Zinc</keyword>